<proteinExistence type="predicted"/>
<keyword evidence="1" id="KW-0732">Signal</keyword>
<organism evidence="2">
    <name type="scientific">Arundo donax</name>
    <name type="common">Giant reed</name>
    <name type="synonym">Donax arundinaceus</name>
    <dbReference type="NCBI Taxonomy" id="35708"/>
    <lineage>
        <taxon>Eukaryota</taxon>
        <taxon>Viridiplantae</taxon>
        <taxon>Streptophyta</taxon>
        <taxon>Embryophyta</taxon>
        <taxon>Tracheophyta</taxon>
        <taxon>Spermatophyta</taxon>
        <taxon>Magnoliopsida</taxon>
        <taxon>Liliopsida</taxon>
        <taxon>Poales</taxon>
        <taxon>Poaceae</taxon>
        <taxon>PACMAD clade</taxon>
        <taxon>Arundinoideae</taxon>
        <taxon>Arundineae</taxon>
        <taxon>Arundo</taxon>
    </lineage>
</organism>
<name>A0A0A9FIL9_ARUDO</name>
<sequence>MSLVVDCLLVTSNVVACHGEQAECIVKIVFIHYLLSIILCDLFLQNLNLSLQVRKISKVHETDINRISCSFLCLL</sequence>
<evidence type="ECO:0000313" key="2">
    <source>
        <dbReference type="EMBL" id="JAE12167.1"/>
    </source>
</evidence>
<feature type="chain" id="PRO_5002062189" description="Secreted protein" evidence="1">
    <location>
        <begin position="20"/>
        <end position="75"/>
    </location>
</feature>
<reference evidence="2" key="1">
    <citation type="submission" date="2014-09" db="EMBL/GenBank/DDBJ databases">
        <authorList>
            <person name="Magalhaes I.L.F."/>
            <person name="Oliveira U."/>
            <person name="Santos F.R."/>
            <person name="Vidigal T.H.D.A."/>
            <person name="Brescovit A.D."/>
            <person name="Santos A.J."/>
        </authorList>
    </citation>
    <scope>NUCLEOTIDE SEQUENCE</scope>
    <source>
        <tissue evidence="2">Shoot tissue taken approximately 20 cm above the soil surface</tissue>
    </source>
</reference>
<reference evidence="2" key="2">
    <citation type="journal article" date="2015" name="Data Brief">
        <title>Shoot transcriptome of the giant reed, Arundo donax.</title>
        <authorList>
            <person name="Barrero R.A."/>
            <person name="Guerrero F.D."/>
            <person name="Moolhuijzen P."/>
            <person name="Goolsby J.A."/>
            <person name="Tidwell J."/>
            <person name="Bellgard S.E."/>
            <person name="Bellgard M.I."/>
        </authorList>
    </citation>
    <scope>NUCLEOTIDE SEQUENCE</scope>
    <source>
        <tissue evidence="2">Shoot tissue taken approximately 20 cm above the soil surface</tissue>
    </source>
</reference>
<evidence type="ECO:0008006" key="3">
    <source>
        <dbReference type="Google" id="ProtNLM"/>
    </source>
</evidence>
<evidence type="ECO:0000256" key="1">
    <source>
        <dbReference type="SAM" id="SignalP"/>
    </source>
</evidence>
<dbReference type="EMBL" id="GBRH01185729">
    <property type="protein sequence ID" value="JAE12167.1"/>
    <property type="molecule type" value="Transcribed_RNA"/>
</dbReference>
<accession>A0A0A9FIL9</accession>
<protein>
    <recommendedName>
        <fullName evidence="3">Secreted protein</fullName>
    </recommendedName>
</protein>
<dbReference type="AlphaFoldDB" id="A0A0A9FIL9"/>
<feature type="signal peptide" evidence="1">
    <location>
        <begin position="1"/>
        <end position="19"/>
    </location>
</feature>